<sequence length="94" mass="10284">MAKQSSGTGKGGKSFQDRELAASVRSLALTQIKEILEGNSKEYKDDKEFKKALILKLSTNILPRLNEHSGPDGEGIKTIIIQKASEHRKDTTAS</sequence>
<evidence type="ECO:0000313" key="1">
    <source>
        <dbReference type="EMBL" id="MDQ0316412.1"/>
    </source>
</evidence>
<gene>
    <name evidence="1" type="ORF">J2S73_002869</name>
</gene>
<dbReference type="AlphaFoldDB" id="A0AAE3VQC8"/>
<proteinExistence type="predicted"/>
<evidence type="ECO:0000313" key="2">
    <source>
        <dbReference type="Proteomes" id="UP001229244"/>
    </source>
</evidence>
<accession>A0AAE3VQC8</accession>
<name>A0AAE3VQC8_9HYPH</name>
<dbReference type="Proteomes" id="UP001229244">
    <property type="component" value="Unassembled WGS sequence"/>
</dbReference>
<protein>
    <submittedName>
        <fullName evidence="1">Uncharacterized protein</fullName>
    </submittedName>
</protein>
<comment type="caution">
    <text evidence="1">The sequence shown here is derived from an EMBL/GenBank/DDBJ whole genome shotgun (WGS) entry which is preliminary data.</text>
</comment>
<reference evidence="1" key="1">
    <citation type="submission" date="2023-07" db="EMBL/GenBank/DDBJ databases">
        <title>Genomic Encyclopedia of Type Strains, Phase IV (KMG-IV): sequencing the most valuable type-strain genomes for metagenomic binning, comparative biology and taxonomic classification.</title>
        <authorList>
            <person name="Goeker M."/>
        </authorList>
    </citation>
    <scope>NUCLEOTIDE SEQUENCE</scope>
    <source>
        <strain evidence="1">DSM 21202</strain>
    </source>
</reference>
<keyword evidence="2" id="KW-1185">Reference proteome</keyword>
<organism evidence="1 2">
    <name type="scientific">Amorphus orientalis</name>
    <dbReference type="NCBI Taxonomy" id="649198"/>
    <lineage>
        <taxon>Bacteria</taxon>
        <taxon>Pseudomonadati</taxon>
        <taxon>Pseudomonadota</taxon>
        <taxon>Alphaproteobacteria</taxon>
        <taxon>Hyphomicrobiales</taxon>
        <taxon>Amorphaceae</taxon>
        <taxon>Amorphus</taxon>
    </lineage>
</organism>
<dbReference type="EMBL" id="JAUSUL010000002">
    <property type="protein sequence ID" value="MDQ0316412.1"/>
    <property type="molecule type" value="Genomic_DNA"/>
</dbReference>
<dbReference type="RefSeq" id="WP_306886233.1">
    <property type="nucleotide sequence ID" value="NZ_JAUSUL010000002.1"/>
</dbReference>